<dbReference type="HAMAP" id="MF_00051">
    <property type="entry name" value="SHMT"/>
    <property type="match status" value="1"/>
</dbReference>
<dbReference type="EC" id="2.1.2.1" evidence="3"/>
<evidence type="ECO:0000256" key="3">
    <source>
        <dbReference type="HAMAP-Rule" id="MF_00051"/>
    </source>
</evidence>
<organism evidence="6 7">
    <name type="scientific">Candidatus Kuenenbacteria bacterium CG10_big_fil_rev_8_21_14_0_10_36_11</name>
    <dbReference type="NCBI Taxonomy" id="1974618"/>
    <lineage>
        <taxon>Bacteria</taxon>
        <taxon>Candidatus Kueneniibacteriota</taxon>
    </lineage>
</organism>
<dbReference type="GO" id="GO:0019264">
    <property type="term" value="P:glycine biosynthetic process from serine"/>
    <property type="evidence" value="ECO:0007669"/>
    <property type="project" value="InterPro"/>
</dbReference>
<evidence type="ECO:0000259" key="5">
    <source>
        <dbReference type="Pfam" id="PF00464"/>
    </source>
</evidence>
<evidence type="ECO:0000256" key="4">
    <source>
        <dbReference type="PIRSR" id="PIRSR000412-50"/>
    </source>
</evidence>
<comment type="similarity">
    <text evidence="3">Belongs to the SHMT family.</text>
</comment>
<dbReference type="InterPro" id="IPR015424">
    <property type="entry name" value="PyrdxlP-dep_Trfase"/>
</dbReference>
<dbReference type="GO" id="GO:0008168">
    <property type="term" value="F:methyltransferase activity"/>
    <property type="evidence" value="ECO:0007669"/>
    <property type="project" value="UniProtKB-KW"/>
</dbReference>
<protein>
    <recommendedName>
        <fullName evidence="3">Probable serine hydroxymethyltransferase</fullName>
        <shortName evidence="3">SHMT</shortName>
        <shortName evidence="3">Serine methylase</shortName>
        <ecNumber evidence="3">2.1.2.1</ecNumber>
    </recommendedName>
</protein>
<keyword evidence="3" id="KW-0963">Cytoplasm</keyword>
<keyword evidence="2 3" id="KW-0663">Pyridoxal phosphate</keyword>
<comment type="caution">
    <text evidence="6">The sequence shown here is derived from an EMBL/GenBank/DDBJ whole genome shotgun (WGS) entry which is preliminary data.</text>
</comment>
<dbReference type="NCBIfam" id="NF000586">
    <property type="entry name" value="PRK00011.1"/>
    <property type="match status" value="1"/>
</dbReference>
<keyword evidence="3 6" id="KW-0808">Transferase</keyword>
<comment type="caution">
    <text evidence="3">Lacks conserved residue(s) required for the propagation of feature annotation.</text>
</comment>
<keyword evidence="3" id="KW-0554">One-carbon metabolism</keyword>
<sequence>MSLKIIDPEIFNLIKKEEQRQKEKLTMIPSENYASPTVREALASVFTNKYSEGEPGKRYYQGNEFVDEMEKLANTRALKVFGLSKEKWHVNCKAVSASIANLAVITALLEPGQKILSMDLTHGGHLSHGWKLSSGKPIAFSSKIFNISYYGVEKNTQVFDYDKILKLAKKEKPQLLISGGTAYARDIDYKKMATIAHAVGAYYLADVAHEAGLIAGKVLKSPFPHADVVTMSTQKTLRGPRGAIIICKNEFKEKIDRAIFPGLEGGPFDNVITAIAVCLKEAMYPAFKNYVKQIIKNAKILADELKKYGFNLISGGTDKHLILIDLRHNVRLGFKTQPNPNDLNGHDAAVLLDQAGIVCNKNTVPFETGTPFRPSGIRLGTPALTTRGMKEKEMKQIAKWIKEVLIDGRDTKEVLREVKKMTRRFMI</sequence>
<dbReference type="GO" id="GO:0030170">
    <property type="term" value="F:pyridoxal phosphate binding"/>
    <property type="evidence" value="ECO:0007669"/>
    <property type="project" value="UniProtKB-UniRule"/>
</dbReference>
<comment type="subcellular location">
    <subcellularLocation>
        <location evidence="3">Cytoplasm</location>
    </subcellularLocation>
</comment>
<reference evidence="7" key="1">
    <citation type="submission" date="2017-09" db="EMBL/GenBank/DDBJ databases">
        <title>Depth-based differentiation of microbial function through sediment-hosted aquifers and enrichment of novel symbionts in the deep terrestrial subsurface.</title>
        <authorList>
            <person name="Probst A.J."/>
            <person name="Ladd B."/>
            <person name="Jarett J.K."/>
            <person name="Geller-Mcgrath D.E."/>
            <person name="Sieber C.M.K."/>
            <person name="Emerson J.B."/>
            <person name="Anantharaman K."/>
            <person name="Thomas B.C."/>
            <person name="Malmstrom R."/>
            <person name="Stieglmeier M."/>
            <person name="Klingl A."/>
            <person name="Woyke T."/>
            <person name="Ryan C.M."/>
            <person name="Banfield J.F."/>
        </authorList>
    </citation>
    <scope>NUCLEOTIDE SEQUENCE [LARGE SCALE GENOMIC DNA]</scope>
</reference>
<evidence type="ECO:0000313" key="7">
    <source>
        <dbReference type="Proteomes" id="UP000231464"/>
    </source>
</evidence>
<evidence type="ECO:0000313" key="6">
    <source>
        <dbReference type="EMBL" id="PIT89604.1"/>
    </source>
</evidence>
<comment type="function">
    <text evidence="3">Catalyzes the reversible interconversion of serine and glycine with tetrahydrofolate (THF) serving as the one-carbon carrier. This reaction serves as the major source of one-carbon groups required for the biosynthesis of purines, thymidylate, methionine, and other important biomolecules.</text>
</comment>
<feature type="binding site" evidence="3">
    <location>
        <begin position="370"/>
        <end position="372"/>
    </location>
    <ligand>
        <name>(6S)-5,6,7,8-tetrahydrofolate</name>
        <dbReference type="ChEBI" id="CHEBI:57453"/>
    </ligand>
</feature>
<feature type="binding site" evidence="3">
    <location>
        <position position="120"/>
    </location>
    <ligand>
        <name>(6S)-5,6,7,8-tetrahydrofolate</name>
        <dbReference type="ChEBI" id="CHEBI:57453"/>
    </ligand>
</feature>
<keyword evidence="6" id="KW-0489">Methyltransferase</keyword>
<proteinExistence type="inferred from homology"/>
<dbReference type="GO" id="GO:0035999">
    <property type="term" value="P:tetrahydrofolate interconversion"/>
    <property type="evidence" value="ECO:0007669"/>
    <property type="project" value="UniProtKB-UniRule"/>
</dbReference>
<dbReference type="PANTHER" id="PTHR11680:SF35">
    <property type="entry name" value="SERINE HYDROXYMETHYLTRANSFERASE 1"/>
    <property type="match status" value="1"/>
</dbReference>
<dbReference type="InterPro" id="IPR015422">
    <property type="entry name" value="PyrdxlP-dep_Trfase_small"/>
</dbReference>
<feature type="binding site" evidence="3">
    <location>
        <position position="250"/>
    </location>
    <ligand>
        <name>(6S)-5,6,7,8-tetrahydrofolate</name>
        <dbReference type="ChEBI" id="CHEBI:57453"/>
    </ligand>
</feature>
<comment type="cofactor">
    <cofactor evidence="1 3 4">
        <name>pyridoxal 5'-phosphate</name>
        <dbReference type="ChEBI" id="CHEBI:597326"/>
    </cofactor>
</comment>
<accession>A0A2M6WA33</accession>
<dbReference type="Gene3D" id="3.40.640.10">
    <property type="entry name" value="Type I PLP-dependent aspartate aminotransferase-like (Major domain)"/>
    <property type="match status" value="1"/>
</dbReference>
<gene>
    <name evidence="3" type="primary">glyA</name>
    <name evidence="6" type="ORF">COU23_03075</name>
</gene>
<dbReference type="InterPro" id="IPR015421">
    <property type="entry name" value="PyrdxlP-dep_Trfase_major"/>
</dbReference>
<dbReference type="AlphaFoldDB" id="A0A2M6WA33"/>
<comment type="subunit">
    <text evidence="3">Homodimer.</text>
</comment>
<name>A0A2M6WA33_9BACT</name>
<dbReference type="Pfam" id="PF00464">
    <property type="entry name" value="SHMT"/>
    <property type="match status" value="1"/>
</dbReference>
<dbReference type="GO" id="GO:0005737">
    <property type="term" value="C:cytoplasm"/>
    <property type="evidence" value="ECO:0007669"/>
    <property type="project" value="UniProtKB-SubCell"/>
</dbReference>
<dbReference type="InterPro" id="IPR039429">
    <property type="entry name" value="SHMT-like_dom"/>
</dbReference>
<comment type="catalytic activity">
    <reaction evidence="3">
        <text>(6R)-5,10-methylene-5,6,7,8-tetrahydrofolate + glycine + H2O = (6S)-5,6,7,8-tetrahydrofolate + L-serine</text>
        <dbReference type="Rhea" id="RHEA:15481"/>
        <dbReference type="ChEBI" id="CHEBI:15377"/>
        <dbReference type="ChEBI" id="CHEBI:15636"/>
        <dbReference type="ChEBI" id="CHEBI:33384"/>
        <dbReference type="ChEBI" id="CHEBI:57305"/>
        <dbReference type="ChEBI" id="CHEBI:57453"/>
        <dbReference type="EC" id="2.1.2.1"/>
    </reaction>
</comment>
<dbReference type="SUPFAM" id="SSF53383">
    <property type="entry name" value="PLP-dependent transferases"/>
    <property type="match status" value="1"/>
</dbReference>
<dbReference type="UniPathway" id="UPA00193"/>
<comment type="pathway">
    <text evidence="3">One-carbon metabolism; tetrahydrofolate interconversion.</text>
</comment>
<dbReference type="GO" id="GO:0004372">
    <property type="term" value="F:glycine hydroxymethyltransferase activity"/>
    <property type="evidence" value="ECO:0007669"/>
    <property type="project" value="UniProtKB-EC"/>
</dbReference>
<evidence type="ECO:0000256" key="2">
    <source>
        <dbReference type="ARBA" id="ARBA00022898"/>
    </source>
</evidence>
<dbReference type="PANTHER" id="PTHR11680">
    <property type="entry name" value="SERINE HYDROXYMETHYLTRANSFERASE"/>
    <property type="match status" value="1"/>
</dbReference>
<feature type="modified residue" description="N6-(pyridoxal phosphate)lysine" evidence="3 4">
    <location>
        <position position="235"/>
    </location>
</feature>
<dbReference type="CDD" id="cd00378">
    <property type="entry name" value="SHMT"/>
    <property type="match status" value="1"/>
</dbReference>
<dbReference type="EMBL" id="PFBP01000049">
    <property type="protein sequence ID" value="PIT89604.1"/>
    <property type="molecule type" value="Genomic_DNA"/>
</dbReference>
<dbReference type="GO" id="GO:0032259">
    <property type="term" value="P:methylation"/>
    <property type="evidence" value="ECO:0007669"/>
    <property type="project" value="UniProtKB-KW"/>
</dbReference>
<evidence type="ECO:0000256" key="1">
    <source>
        <dbReference type="ARBA" id="ARBA00001933"/>
    </source>
</evidence>
<dbReference type="PIRSF" id="PIRSF000412">
    <property type="entry name" value="SHMT"/>
    <property type="match status" value="1"/>
</dbReference>
<dbReference type="Proteomes" id="UP000231464">
    <property type="component" value="Unassembled WGS sequence"/>
</dbReference>
<feature type="domain" description="Serine hydroxymethyltransferase-like" evidence="5">
    <location>
        <begin position="4"/>
        <end position="401"/>
    </location>
</feature>
<dbReference type="InterPro" id="IPR049943">
    <property type="entry name" value="Ser_HO-MeTrfase-like"/>
</dbReference>
<dbReference type="InterPro" id="IPR001085">
    <property type="entry name" value="Ser_HO-MeTrfase"/>
</dbReference>
<feature type="binding site" evidence="3">
    <location>
        <begin position="124"/>
        <end position="126"/>
    </location>
    <ligand>
        <name>(6S)-5,6,7,8-tetrahydrofolate</name>
        <dbReference type="ChEBI" id="CHEBI:57453"/>
    </ligand>
</feature>
<dbReference type="Gene3D" id="3.90.1150.10">
    <property type="entry name" value="Aspartate Aminotransferase, domain 1"/>
    <property type="match status" value="1"/>
</dbReference>